<evidence type="ECO:0000313" key="5">
    <source>
        <dbReference type="Proteomes" id="UP000006727"/>
    </source>
</evidence>
<evidence type="ECO:0000313" key="4">
    <source>
        <dbReference type="EnsemblPlants" id="PAC:32945497.CDS.1"/>
    </source>
</evidence>
<evidence type="ECO:0000313" key="3">
    <source>
        <dbReference type="EMBL" id="PNR32549.1"/>
    </source>
</evidence>
<dbReference type="EnsemblPlants" id="Pp3c20_448V3.1">
    <property type="protein sequence ID" value="PAC:32945523.CDS.1"/>
    <property type="gene ID" value="Pp3c20_448"/>
</dbReference>
<dbReference type="InParanoid" id="A0A2K1ITD0"/>
<evidence type="ECO:0000256" key="1">
    <source>
        <dbReference type="SAM" id="MobiDB-lite"/>
    </source>
</evidence>
<dbReference type="Gramene" id="Pp3c20_448V3.1">
    <property type="protein sequence ID" value="PAC:32945523.CDS.1"/>
    <property type="gene ID" value="Pp3c20_448"/>
</dbReference>
<dbReference type="EnsemblPlants" id="Pp3c20_129V3.1">
    <property type="protein sequence ID" value="PAC:32945497.CDS.1"/>
    <property type="gene ID" value="Pp3c20_129"/>
</dbReference>
<sequence>MTPSFSFSRCVRPPRFFPFSGTHTPQEETKTHHHSRSKRGVLPPLSHSPSRDTCSGSNCAVSNFSTTPFSPLQHTPHKTLCAHLLELDMKAQGALFLPCAWSTIRRNAD</sequence>
<dbReference type="AlphaFoldDB" id="A0A2K1ITD0"/>
<protein>
    <submittedName>
        <fullName evidence="2 4">Uncharacterized protein</fullName>
    </submittedName>
</protein>
<dbReference type="EMBL" id="ABEU02000020">
    <property type="protein sequence ID" value="PNR32549.1"/>
    <property type="molecule type" value="Genomic_DNA"/>
</dbReference>
<evidence type="ECO:0000313" key="2">
    <source>
        <dbReference type="EMBL" id="PNR32531.1"/>
    </source>
</evidence>
<organism evidence="2">
    <name type="scientific">Physcomitrium patens</name>
    <name type="common">Spreading-leaved earth moss</name>
    <name type="synonym">Physcomitrella patens</name>
    <dbReference type="NCBI Taxonomy" id="3218"/>
    <lineage>
        <taxon>Eukaryota</taxon>
        <taxon>Viridiplantae</taxon>
        <taxon>Streptophyta</taxon>
        <taxon>Embryophyta</taxon>
        <taxon>Bryophyta</taxon>
        <taxon>Bryophytina</taxon>
        <taxon>Bryopsida</taxon>
        <taxon>Funariidae</taxon>
        <taxon>Funariales</taxon>
        <taxon>Funariaceae</taxon>
        <taxon>Physcomitrium</taxon>
    </lineage>
</organism>
<keyword evidence="5" id="KW-1185">Reference proteome</keyword>
<dbReference type="Gramene" id="Pp3c20_129V3.1">
    <property type="protein sequence ID" value="PAC:32945497.CDS.1"/>
    <property type="gene ID" value="Pp3c20_129"/>
</dbReference>
<feature type="region of interest" description="Disordered" evidence="1">
    <location>
        <begin position="1"/>
        <end position="51"/>
    </location>
</feature>
<dbReference type="Proteomes" id="UP000006727">
    <property type="component" value="Chromosome 20"/>
</dbReference>
<reference evidence="4" key="3">
    <citation type="submission" date="2020-12" db="UniProtKB">
        <authorList>
            <consortium name="EnsemblPlants"/>
        </authorList>
    </citation>
    <scope>IDENTIFICATION</scope>
</reference>
<name>A0A2K1ITD0_PHYPA</name>
<gene>
    <name evidence="2" type="ORF">PHYPA_024473</name>
    <name evidence="3" type="ORF">PHYPA_024491</name>
</gene>
<dbReference type="EMBL" id="ABEU02000020">
    <property type="protein sequence ID" value="PNR32531.1"/>
    <property type="molecule type" value="Genomic_DNA"/>
</dbReference>
<reference evidence="2 5" key="2">
    <citation type="journal article" date="2018" name="Plant J.">
        <title>The Physcomitrella patens chromosome-scale assembly reveals moss genome structure and evolution.</title>
        <authorList>
            <person name="Lang D."/>
            <person name="Ullrich K.K."/>
            <person name="Murat F."/>
            <person name="Fuchs J."/>
            <person name="Jenkins J."/>
            <person name="Haas F.B."/>
            <person name="Piednoel M."/>
            <person name="Gundlach H."/>
            <person name="Van Bel M."/>
            <person name="Meyberg R."/>
            <person name="Vives C."/>
            <person name="Morata J."/>
            <person name="Symeonidi A."/>
            <person name="Hiss M."/>
            <person name="Muchero W."/>
            <person name="Kamisugi Y."/>
            <person name="Saleh O."/>
            <person name="Blanc G."/>
            <person name="Decker E.L."/>
            <person name="van Gessel N."/>
            <person name="Grimwood J."/>
            <person name="Hayes R.D."/>
            <person name="Graham S.W."/>
            <person name="Gunter L.E."/>
            <person name="McDaniel S.F."/>
            <person name="Hoernstein S.N.W."/>
            <person name="Larsson A."/>
            <person name="Li F.W."/>
            <person name="Perroud P.F."/>
            <person name="Phillips J."/>
            <person name="Ranjan P."/>
            <person name="Rokshar D.S."/>
            <person name="Rothfels C.J."/>
            <person name="Schneider L."/>
            <person name="Shu S."/>
            <person name="Stevenson D.W."/>
            <person name="Thummler F."/>
            <person name="Tillich M."/>
            <person name="Villarreal Aguilar J.C."/>
            <person name="Widiez T."/>
            <person name="Wong G.K."/>
            <person name="Wymore A."/>
            <person name="Zhang Y."/>
            <person name="Zimmer A.D."/>
            <person name="Quatrano R.S."/>
            <person name="Mayer K.F.X."/>
            <person name="Goodstein D."/>
            <person name="Casacuberta J.M."/>
            <person name="Vandepoele K."/>
            <person name="Reski R."/>
            <person name="Cuming A.C."/>
            <person name="Tuskan G.A."/>
            <person name="Maumus F."/>
            <person name="Salse J."/>
            <person name="Schmutz J."/>
            <person name="Rensing S.A."/>
        </authorList>
    </citation>
    <scope>NUCLEOTIDE SEQUENCE [LARGE SCALE GENOMIC DNA]</scope>
    <source>
        <strain evidence="4 5">cv. Gransden 2004</strain>
    </source>
</reference>
<accession>A0A2K1ITD0</accession>
<proteinExistence type="predicted"/>
<reference evidence="2 5" key="1">
    <citation type="journal article" date="2008" name="Science">
        <title>The Physcomitrella genome reveals evolutionary insights into the conquest of land by plants.</title>
        <authorList>
            <person name="Rensing S."/>
            <person name="Lang D."/>
            <person name="Zimmer A."/>
            <person name="Terry A."/>
            <person name="Salamov A."/>
            <person name="Shapiro H."/>
            <person name="Nishiyama T."/>
            <person name="Perroud P.-F."/>
            <person name="Lindquist E."/>
            <person name="Kamisugi Y."/>
            <person name="Tanahashi T."/>
            <person name="Sakakibara K."/>
            <person name="Fujita T."/>
            <person name="Oishi K."/>
            <person name="Shin-I T."/>
            <person name="Kuroki Y."/>
            <person name="Toyoda A."/>
            <person name="Suzuki Y."/>
            <person name="Hashimoto A."/>
            <person name="Yamaguchi K."/>
            <person name="Sugano A."/>
            <person name="Kohara Y."/>
            <person name="Fujiyama A."/>
            <person name="Anterola A."/>
            <person name="Aoki S."/>
            <person name="Ashton N."/>
            <person name="Barbazuk W.B."/>
            <person name="Barker E."/>
            <person name="Bennetzen J."/>
            <person name="Bezanilla M."/>
            <person name="Blankenship R."/>
            <person name="Cho S.H."/>
            <person name="Dutcher S."/>
            <person name="Estelle M."/>
            <person name="Fawcett J.A."/>
            <person name="Gundlach H."/>
            <person name="Hanada K."/>
            <person name="Heyl A."/>
            <person name="Hicks K.A."/>
            <person name="Hugh J."/>
            <person name="Lohr M."/>
            <person name="Mayer K."/>
            <person name="Melkozernov A."/>
            <person name="Murata T."/>
            <person name="Nelson D."/>
            <person name="Pils B."/>
            <person name="Prigge M."/>
            <person name="Reiss B."/>
            <person name="Renner T."/>
            <person name="Rombauts S."/>
            <person name="Rushton P."/>
            <person name="Sanderfoot A."/>
            <person name="Schween G."/>
            <person name="Shiu S.-H."/>
            <person name="Stueber K."/>
            <person name="Theodoulou F.L."/>
            <person name="Tu H."/>
            <person name="Van de Peer Y."/>
            <person name="Verrier P.J."/>
            <person name="Waters E."/>
            <person name="Wood A."/>
            <person name="Yang L."/>
            <person name="Cove D."/>
            <person name="Cuming A."/>
            <person name="Hasebe M."/>
            <person name="Lucas S."/>
            <person name="Mishler D.B."/>
            <person name="Reski R."/>
            <person name="Grigoriev I."/>
            <person name="Quatrano R.S."/>
            <person name="Boore J.L."/>
        </authorList>
    </citation>
    <scope>NUCLEOTIDE SEQUENCE [LARGE SCALE GENOMIC DNA]</scope>
    <source>
        <strain evidence="4 5">cv. Gransden 2004</strain>
    </source>
</reference>